<dbReference type="AlphaFoldDB" id="A0A0F5YI09"/>
<comment type="caution">
    <text evidence="2">The sequence shown here is derived from an EMBL/GenBank/DDBJ whole genome shotgun (WGS) entry which is preliminary data.</text>
</comment>
<evidence type="ECO:0000313" key="3">
    <source>
        <dbReference type="Proteomes" id="UP000033607"/>
    </source>
</evidence>
<proteinExistence type="predicted"/>
<evidence type="ECO:0000313" key="2">
    <source>
        <dbReference type="EMBL" id="KKD37835.1"/>
    </source>
</evidence>
<evidence type="ECO:0000259" key="1">
    <source>
        <dbReference type="Pfam" id="PF13401"/>
    </source>
</evidence>
<dbReference type="GO" id="GO:0016887">
    <property type="term" value="F:ATP hydrolysis activity"/>
    <property type="evidence" value="ECO:0007669"/>
    <property type="project" value="InterPro"/>
</dbReference>
<dbReference type="EMBL" id="LATL02000355">
    <property type="protein sequence ID" value="KKD37835.1"/>
    <property type="molecule type" value="Genomic_DNA"/>
</dbReference>
<dbReference type="RefSeq" id="WP_046278789.1">
    <property type="nucleotide sequence ID" value="NZ_LATL02000355.1"/>
</dbReference>
<name>A0A0F5YI09_9CYAN</name>
<reference evidence="2 3" key="1">
    <citation type="submission" date="2015-06" db="EMBL/GenBank/DDBJ databases">
        <title>Draft genome assembly of filamentous brackish cyanobacterium Limnoraphis robusta strain CS-951.</title>
        <authorList>
            <person name="Willis A."/>
            <person name="Parks M."/>
            <person name="Burford M.A."/>
        </authorList>
    </citation>
    <scope>NUCLEOTIDE SEQUENCE [LARGE SCALE GENOMIC DNA]</scope>
    <source>
        <strain evidence="2 3">CS-951</strain>
    </source>
</reference>
<organism evidence="2 3">
    <name type="scientific">Limnoraphis robusta CS-951</name>
    <dbReference type="NCBI Taxonomy" id="1637645"/>
    <lineage>
        <taxon>Bacteria</taxon>
        <taxon>Bacillati</taxon>
        <taxon>Cyanobacteriota</taxon>
        <taxon>Cyanophyceae</taxon>
        <taxon>Oscillatoriophycideae</taxon>
        <taxon>Oscillatoriales</taxon>
        <taxon>Sirenicapillariaceae</taxon>
        <taxon>Limnoraphis</taxon>
    </lineage>
</organism>
<dbReference type="SUPFAM" id="SSF52540">
    <property type="entry name" value="P-loop containing nucleoside triphosphate hydrolases"/>
    <property type="match status" value="1"/>
</dbReference>
<dbReference type="InterPro" id="IPR027417">
    <property type="entry name" value="P-loop_NTPase"/>
</dbReference>
<gene>
    <name evidence="2" type="ORF">WN50_12050</name>
</gene>
<dbReference type="Gene3D" id="3.40.50.300">
    <property type="entry name" value="P-loop containing nucleotide triphosphate hydrolases"/>
    <property type="match status" value="1"/>
</dbReference>
<dbReference type="OrthoDB" id="5593847at2"/>
<accession>A0A0F5YI09</accession>
<dbReference type="Pfam" id="PF13401">
    <property type="entry name" value="AAA_22"/>
    <property type="match status" value="1"/>
</dbReference>
<dbReference type="PATRIC" id="fig|1637645.4.peg.6983"/>
<dbReference type="InterPro" id="IPR049945">
    <property type="entry name" value="AAA_22"/>
</dbReference>
<dbReference type="Proteomes" id="UP000033607">
    <property type="component" value="Unassembled WGS sequence"/>
</dbReference>
<feature type="domain" description="ORC1/DEAH AAA+ ATPase" evidence="1">
    <location>
        <begin position="150"/>
        <end position="296"/>
    </location>
</feature>
<sequence>MENKDFTNKYSYYEWIDIPNGTRASIAKYRRFKQVEYNNNPMIETLPPILSQEEFIDLAAKYPIYDSEERKLEAQDRFHCIERLSRYFDPLSKTVDLHQTINVLLMSGYISRNPLQPEYVRRSREIYGSIQAKDGHNLENYVTVTTAPTTASGLTIIGESGLGKSTNLANILDLYPQVIIHSQYSVTQVVWLKVDCPHAGSLKGLCTDIFLGIDRLLGTNYFKKFGSRGNSEDYMLAQVAQIAHTHHLGLLVIDEMQNLANSRRGRDDLLNFLVKMDNIIGIPVIRVGTNEAEPILTGNFRNARRGTGEGAVRWKRMENDENWQFFVEGMWEYQWTKTEIPYTEEIGDALYEETQGIIDILIKLYKMVQWRAISSGGDEVITVDLIHQVAAEGLYLVKPMLDAIRSGNINQMKKYRDIAPVDISDYRGKCLNDVNFDDLAEMRRIKRNQKRSGAMSPLLKEVIAQLLDLEVEPTQAKMLAERVVNENPQEMNINELVRQAYKIELKGEQFKDNVSRIVKSKGKLNPNYKEKDMRKILEDAKQNEIPVYPGLVAANIVKDNPEQDFCIVK</sequence>
<protein>
    <submittedName>
        <fullName evidence="2">Tn7 transposition protein C</fullName>
    </submittedName>
</protein>